<evidence type="ECO:0000313" key="2">
    <source>
        <dbReference type="EMBL" id="OWO99532.1"/>
    </source>
</evidence>
<proteinExistence type="predicted"/>
<feature type="compositionally biased region" description="Basic residues" evidence="1">
    <location>
        <begin position="301"/>
        <end position="319"/>
    </location>
</feature>
<name>A0A218YV43_9HELO</name>
<dbReference type="InParanoid" id="A0A218YV43"/>
<feature type="region of interest" description="Disordered" evidence="1">
    <location>
        <begin position="208"/>
        <end position="348"/>
    </location>
</feature>
<evidence type="ECO:0000313" key="3">
    <source>
        <dbReference type="Proteomes" id="UP000242519"/>
    </source>
</evidence>
<dbReference type="InterPro" id="IPR018555">
    <property type="entry name" value="C630.06c-like"/>
</dbReference>
<feature type="region of interest" description="Disordered" evidence="1">
    <location>
        <begin position="80"/>
        <end position="120"/>
    </location>
</feature>
<organism evidence="2 3">
    <name type="scientific">Diplocarpon coronariae</name>
    <dbReference type="NCBI Taxonomy" id="2795749"/>
    <lineage>
        <taxon>Eukaryota</taxon>
        <taxon>Fungi</taxon>
        <taxon>Dikarya</taxon>
        <taxon>Ascomycota</taxon>
        <taxon>Pezizomycotina</taxon>
        <taxon>Leotiomycetes</taxon>
        <taxon>Helotiales</taxon>
        <taxon>Drepanopezizaceae</taxon>
        <taxon>Diplocarpon</taxon>
    </lineage>
</organism>
<dbReference type="EMBL" id="MZNU01000350">
    <property type="protein sequence ID" value="OWO99532.1"/>
    <property type="molecule type" value="Genomic_DNA"/>
</dbReference>
<feature type="compositionally biased region" description="Basic residues" evidence="1">
    <location>
        <begin position="259"/>
        <end position="279"/>
    </location>
</feature>
<feature type="region of interest" description="Disordered" evidence="1">
    <location>
        <begin position="13"/>
        <end position="38"/>
    </location>
</feature>
<evidence type="ECO:0000256" key="1">
    <source>
        <dbReference type="SAM" id="MobiDB-lite"/>
    </source>
</evidence>
<dbReference type="AlphaFoldDB" id="A0A218YV43"/>
<protein>
    <submittedName>
        <fullName evidence="2">Uncharacterized protein</fullName>
    </submittedName>
</protein>
<comment type="caution">
    <text evidence="2">The sequence shown here is derived from an EMBL/GenBank/DDBJ whole genome shotgun (WGS) entry which is preliminary data.</text>
</comment>
<dbReference type="Proteomes" id="UP000242519">
    <property type="component" value="Unassembled WGS sequence"/>
</dbReference>
<accession>A0A218YV43</accession>
<keyword evidence="3" id="KW-1185">Reference proteome</keyword>
<dbReference type="STRING" id="503106.A0A218YV43"/>
<reference evidence="2 3" key="1">
    <citation type="submission" date="2017-04" db="EMBL/GenBank/DDBJ databases">
        <title>Draft genome sequence of Marssonina coronaria NL1: causal agent of apple blotch.</title>
        <authorList>
            <person name="Cheng Q."/>
        </authorList>
    </citation>
    <scope>NUCLEOTIDE SEQUENCE [LARGE SCALE GENOMIC DNA]</scope>
    <source>
        <strain evidence="2 3">NL1</strain>
    </source>
</reference>
<dbReference type="Pfam" id="PF09428">
    <property type="entry name" value="DUF2011"/>
    <property type="match status" value="1"/>
</dbReference>
<gene>
    <name evidence="2" type="ORF">B2J93_3979</name>
</gene>
<feature type="compositionally biased region" description="Basic and acidic residues" evidence="1">
    <location>
        <begin position="280"/>
        <end position="300"/>
    </location>
</feature>
<sequence length="348" mass="38670">MFDLPNAKRIRRCDFARSRSASASDTDNENEDETSARAEWEAQLRARLAALYGPIEFSAPLPTTPMSIAVQSKLLTKATLRRKSTAAPSSTSDPASGSSIQENPAPEDEEEKEEEEHQQEFEFALFAQDKASPYARKIILSNDDEIQGPGRILRPRPHTYYFAAPATGRAREEFEFAAVSGADVLKKRGQRAWGLECQWRARVLKGPPIAKVPVAGSGSGSAGKAKADLRPDPTSRLPQADTGAGPDVPLQPPNEPVRTRARPKPNKKRRILLRERRRRISAEEEARRKIAASREEAERAKRVRRNREKKVKRRLKEKAKKAEGKSRAAEGNQPDVQTAEGSQEDAHA</sequence>
<dbReference type="OrthoDB" id="5425061at2759"/>
<feature type="compositionally biased region" description="Low complexity" evidence="1">
    <location>
        <begin position="85"/>
        <end position="99"/>
    </location>
</feature>
<feature type="compositionally biased region" description="Acidic residues" evidence="1">
    <location>
        <begin position="105"/>
        <end position="117"/>
    </location>
</feature>